<dbReference type="EMBL" id="JMQC01000008">
    <property type="protein sequence ID" value="KFM99674.1"/>
    <property type="molecule type" value="Genomic_DNA"/>
</dbReference>
<evidence type="ECO:0000313" key="1">
    <source>
        <dbReference type="EMBL" id="KFM99674.1"/>
    </source>
</evidence>
<keyword evidence="4" id="KW-1185">Reference proteome</keyword>
<dbReference type="Proteomes" id="UP000029389">
    <property type="component" value="Unassembled WGS sequence"/>
</dbReference>
<dbReference type="PATRIC" id="fig|1405.8.peg.777"/>
<dbReference type="Gene3D" id="1.25.40.10">
    <property type="entry name" value="Tetratricopeptide repeat domain"/>
    <property type="match status" value="1"/>
</dbReference>
<sequence>METRTSTTSKGYELLEEWYHEMLAQHIEKASVLKNEADNIFNNVKENTDSFIYYSLLRFRYQMLKGNFEKGLEGLEYIKDMPDGLLKYYYHFFKFIYATEIGNYNSAEKHLESASNLLDMMSDEKEKAEHYYRVALYKYYISQPTLAINYATKALDYFSSHEGYETKKGACENTLGMACITLEQFELAEEYLISALNMFQKLDEQSLVLKVRSNLGVLYAEQNLSDSAIRHLKEVYKACQHTRLHYQRRVIFLLAREHIKLKQHKDAAFYIEEGLKDCNQEYSYHLNIMECINNNESIEKLEGIVNEALSYFKEQELWKDIQIYTELLAGKWYNVGVRDKACEYYHLSHEARTLLKEKGRLK</sequence>
<evidence type="ECO:0000313" key="4">
    <source>
        <dbReference type="Proteomes" id="UP000264294"/>
    </source>
</evidence>
<dbReference type="Pfam" id="PF18801">
    <property type="entry name" value="RapH_N"/>
    <property type="match status" value="1"/>
</dbReference>
<reference evidence="2 4" key="2">
    <citation type="submission" date="2018-08" db="EMBL/GenBank/DDBJ databases">
        <title>Bacillus clarus sp. nov. strain PS00077A.</title>
        <authorList>
            <person name="Mendez Acevedo M."/>
            <person name="Carroll L."/>
            <person name="Mukherjee M."/>
            <person name="Wiedmann M."/>
            <person name="Kovac J."/>
        </authorList>
    </citation>
    <scope>NUCLEOTIDE SEQUENCE [LARGE SCALE GENOMIC DNA]</scope>
    <source>
        <strain evidence="2 4">PS00077A</strain>
    </source>
</reference>
<dbReference type="Pfam" id="PF13424">
    <property type="entry name" value="TPR_12"/>
    <property type="match status" value="1"/>
</dbReference>
<dbReference type="Proteomes" id="UP000264294">
    <property type="component" value="Unassembled WGS sequence"/>
</dbReference>
<dbReference type="InterPro" id="IPR011990">
    <property type="entry name" value="TPR-like_helical_dom_sf"/>
</dbReference>
<comment type="caution">
    <text evidence="1">The sequence shown here is derived from an EMBL/GenBank/DDBJ whole genome shotgun (WGS) entry which is preliminary data.</text>
</comment>
<gene>
    <name evidence="2" type="ORF">D0U04_06265</name>
    <name evidence="1" type="ORF">DJ93_603</name>
</gene>
<evidence type="ECO:0000313" key="3">
    <source>
        <dbReference type="Proteomes" id="UP000029389"/>
    </source>
</evidence>
<dbReference type="InterPro" id="IPR019734">
    <property type="entry name" value="TPR_rpt"/>
</dbReference>
<organism evidence="1 3">
    <name type="scientific">Bacillus clarus</name>
    <dbReference type="NCBI Taxonomy" id="2338372"/>
    <lineage>
        <taxon>Bacteria</taxon>
        <taxon>Bacillati</taxon>
        <taxon>Bacillota</taxon>
        <taxon>Bacilli</taxon>
        <taxon>Bacillales</taxon>
        <taxon>Bacillaceae</taxon>
        <taxon>Bacillus</taxon>
        <taxon>Bacillus cereus group</taxon>
    </lineage>
</organism>
<accession>A0A090YMJ3</accession>
<dbReference type="AlphaFoldDB" id="A0A090YMJ3"/>
<reference evidence="1 3" key="1">
    <citation type="submission" date="2014-04" db="EMBL/GenBank/DDBJ databases">
        <authorList>
            <person name="Bishop-Lilly K.A."/>
            <person name="Broomall S.M."/>
            <person name="Chain P.S."/>
            <person name="Chertkov O."/>
            <person name="Coyne S.R."/>
            <person name="Daligault H.E."/>
            <person name="Davenport K.W."/>
            <person name="Erkkila T."/>
            <person name="Frey K.G."/>
            <person name="Gibbons H.S."/>
            <person name="Gu W."/>
            <person name="Jaissle J."/>
            <person name="Johnson S.L."/>
            <person name="Koroleva G.I."/>
            <person name="Ladner J.T."/>
            <person name="Lo C.-C."/>
            <person name="Minogue T.D."/>
            <person name="Munk C."/>
            <person name="Palacios G.F."/>
            <person name="Redden C.L."/>
            <person name="Rosenzweig C.N."/>
            <person name="Scholz M.B."/>
            <person name="Teshima H."/>
            <person name="Xu Y."/>
        </authorList>
    </citation>
    <scope>NUCLEOTIDE SEQUENCE [LARGE SCALE GENOMIC DNA]</scope>
    <source>
        <strain evidence="1 3">BHP</strain>
    </source>
</reference>
<dbReference type="SMART" id="SM00028">
    <property type="entry name" value="TPR"/>
    <property type="match status" value="3"/>
</dbReference>
<dbReference type="RefSeq" id="WP_042979230.1">
    <property type="nucleotide sequence ID" value="NZ_JMQC01000008.1"/>
</dbReference>
<dbReference type="SUPFAM" id="SSF48452">
    <property type="entry name" value="TPR-like"/>
    <property type="match status" value="1"/>
</dbReference>
<evidence type="ECO:0000313" key="2">
    <source>
        <dbReference type="EMBL" id="RFT67703.1"/>
    </source>
</evidence>
<protein>
    <submittedName>
        <fullName evidence="1">Tetratricopeptide repeat family protein</fullName>
    </submittedName>
    <submittedName>
        <fullName evidence="2">Tetratricopeptide repeat protein</fullName>
    </submittedName>
</protein>
<proteinExistence type="predicted"/>
<name>A0A090YMJ3_9BACI</name>
<dbReference type="EMBL" id="QVOD01000005">
    <property type="protein sequence ID" value="RFT67703.1"/>
    <property type="molecule type" value="Genomic_DNA"/>
</dbReference>